<dbReference type="Gene3D" id="3.20.20.150">
    <property type="entry name" value="Divalent-metal-dependent TIM barrel enzymes"/>
    <property type="match status" value="1"/>
</dbReference>
<dbReference type="EMBL" id="JBEPCU010000002">
    <property type="protein sequence ID" value="MER6975543.1"/>
    <property type="molecule type" value="Genomic_DNA"/>
</dbReference>
<gene>
    <name evidence="3" type="ORF">ABT317_00285</name>
</gene>
<dbReference type="RefSeq" id="WP_086725753.1">
    <property type="nucleotide sequence ID" value="NZ_MUBM01000102.1"/>
</dbReference>
<dbReference type="InterPro" id="IPR050312">
    <property type="entry name" value="IolE/XylAMocC-like"/>
</dbReference>
<evidence type="ECO:0000259" key="2">
    <source>
        <dbReference type="Pfam" id="PF01261"/>
    </source>
</evidence>
<keyword evidence="1" id="KW-0732">Signal</keyword>
<comment type="caution">
    <text evidence="3">The sequence shown here is derived from an EMBL/GenBank/DDBJ whole genome shotgun (WGS) entry which is preliminary data.</text>
</comment>
<feature type="signal peptide" evidence="1">
    <location>
        <begin position="1"/>
        <end position="36"/>
    </location>
</feature>
<evidence type="ECO:0000256" key="1">
    <source>
        <dbReference type="SAM" id="SignalP"/>
    </source>
</evidence>
<sequence>MNSAQGKSHGRRQFLRGAAVSAAVLAAGSQAWPALAAPAPDGAGRRVPAGRIGFQLYSVRDMLAVDPEGTLAMIADAGYAEIEPAYTYGGRSAEQFRRIADANGLRVIGSHHNPGDFRGARAQQTFDNAVALGQEYVGVSYMDGAQTAQGYRAMAREMNQWGEAARARGLRWYAHLHDNEFHADPQTGQTLFDVWLEETDPDLVWFEMDLYWILRAGADPAPYLRSYEKRFPMLHVKDGAPWNNVETDLGEGEIDFAGIFANLRQLPHHHYIIERDQQPDPVRTAHVSYDYFRTIRVGPPGKGHGPGGVAQGS</sequence>
<dbReference type="InterPro" id="IPR006311">
    <property type="entry name" value="TAT_signal"/>
</dbReference>
<dbReference type="PROSITE" id="PS51318">
    <property type="entry name" value="TAT"/>
    <property type="match status" value="1"/>
</dbReference>
<evidence type="ECO:0000313" key="3">
    <source>
        <dbReference type="EMBL" id="MER6975543.1"/>
    </source>
</evidence>
<name>A0ABV1VVK8_9ACTN</name>
<accession>A0ABV1VVK8</accession>
<dbReference type="SUPFAM" id="SSF51658">
    <property type="entry name" value="Xylose isomerase-like"/>
    <property type="match status" value="1"/>
</dbReference>
<keyword evidence="4" id="KW-1185">Reference proteome</keyword>
<dbReference type="PANTHER" id="PTHR12110">
    <property type="entry name" value="HYDROXYPYRUVATE ISOMERASE"/>
    <property type="match status" value="1"/>
</dbReference>
<dbReference type="InterPro" id="IPR013022">
    <property type="entry name" value="Xyl_isomerase-like_TIM-brl"/>
</dbReference>
<dbReference type="GO" id="GO:0016853">
    <property type="term" value="F:isomerase activity"/>
    <property type="evidence" value="ECO:0007669"/>
    <property type="project" value="UniProtKB-KW"/>
</dbReference>
<feature type="chain" id="PRO_5045414280" evidence="1">
    <location>
        <begin position="37"/>
        <end position="313"/>
    </location>
</feature>
<reference evidence="3 4" key="1">
    <citation type="submission" date="2024-06" db="EMBL/GenBank/DDBJ databases">
        <title>The Natural Products Discovery Center: Release of the First 8490 Sequenced Strains for Exploring Actinobacteria Biosynthetic Diversity.</title>
        <authorList>
            <person name="Kalkreuter E."/>
            <person name="Kautsar S.A."/>
            <person name="Yang D."/>
            <person name="Bader C.D."/>
            <person name="Teijaro C.N."/>
            <person name="Fluegel L."/>
            <person name="Davis C.M."/>
            <person name="Simpson J.R."/>
            <person name="Lauterbach L."/>
            <person name="Steele A.D."/>
            <person name="Gui C."/>
            <person name="Meng S."/>
            <person name="Li G."/>
            <person name="Viehrig K."/>
            <person name="Ye F."/>
            <person name="Su P."/>
            <person name="Kiefer A.F."/>
            <person name="Nichols A."/>
            <person name="Cepeda A.J."/>
            <person name="Yan W."/>
            <person name="Fan B."/>
            <person name="Jiang Y."/>
            <person name="Adhikari A."/>
            <person name="Zheng C.-J."/>
            <person name="Schuster L."/>
            <person name="Cowan T.M."/>
            <person name="Smanski M.J."/>
            <person name="Chevrette M.G."/>
            <person name="De Carvalho L.P.S."/>
            <person name="Shen B."/>
        </authorList>
    </citation>
    <scope>NUCLEOTIDE SEQUENCE [LARGE SCALE GENOMIC DNA]</scope>
    <source>
        <strain evidence="3 4">NPDC000634</strain>
    </source>
</reference>
<keyword evidence="3" id="KW-0413">Isomerase</keyword>
<evidence type="ECO:0000313" key="4">
    <source>
        <dbReference type="Proteomes" id="UP001458415"/>
    </source>
</evidence>
<dbReference type="NCBIfam" id="TIGR01409">
    <property type="entry name" value="TAT_signal_seq"/>
    <property type="match status" value="1"/>
</dbReference>
<dbReference type="Proteomes" id="UP001458415">
    <property type="component" value="Unassembled WGS sequence"/>
</dbReference>
<dbReference type="InterPro" id="IPR036237">
    <property type="entry name" value="Xyl_isomerase-like_sf"/>
</dbReference>
<feature type="domain" description="Xylose isomerase-like TIM barrel" evidence="2">
    <location>
        <begin position="72"/>
        <end position="279"/>
    </location>
</feature>
<proteinExistence type="predicted"/>
<dbReference type="PANTHER" id="PTHR12110:SF41">
    <property type="entry name" value="INOSOSE DEHYDRATASE"/>
    <property type="match status" value="1"/>
</dbReference>
<organism evidence="3 4">
    <name type="scientific">Streptomyces carpinensis</name>
    <dbReference type="NCBI Taxonomy" id="66369"/>
    <lineage>
        <taxon>Bacteria</taxon>
        <taxon>Bacillati</taxon>
        <taxon>Actinomycetota</taxon>
        <taxon>Actinomycetes</taxon>
        <taxon>Kitasatosporales</taxon>
        <taxon>Streptomycetaceae</taxon>
        <taxon>Streptomyces</taxon>
    </lineage>
</organism>
<dbReference type="InterPro" id="IPR019546">
    <property type="entry name" value="TAT_signal_bac_arc"/>
</dbReference>
<protein>
    <submittedName>
        <fullName evidence="3">Sugar phosphate isomerase/epimerase</fullName>
    </submittedName>
</protein>
<dbReference type="Pfam" id="PF01261">
    <property type="entry name" value="AP_endonuc_2"/>
    <property type="match status" value="1"/>
</dbReference>